<keyword evidence="2" id="KW-0436">Ligase</keyword>
<dbReference type="PANTHER" id="PTHR43785:SF12">
    <property type="entry name" value="TYPE-1 GLUTAMINE SYNTHETASE 2"/>
    <property type="match status" value="1"/>
</dbReference>
<comment type="caution">
    <text evidence="6">The sequence shown here is derived from an EMBL/GenBank/DDBJ whole genome shotgun (WGS) entry which is preliminary data.</text>
</comment>
<reference evidence="6 7" key="1">
    <citation type="journal article" date="2022" name="BMC Genomics">
        <title>Comparative genome analysis of mycobacteria focusing on tRNA and non-coding RNA.</title>
        <authorList>
            <person name="Behra P.R.K."/>
            <person name="Pettersson B.M.F."/>
            <person name="Ramesh M."/>
            <person name="Das S."/>
            <person name="Dasgupta S."/>
            <person name="Kirsebom L.A."/>
        </authorList>
    </citation>
    <scope>NUCLEOTIDE SEQUENCE [LARGE SCALE GENOMIC DNA]</scope>
    <source>
        <strain evidence="6 7">DSM 44078</strain>
    </source>
</reference>
<dbReference type="Gene3D" id="3.30.590.10">
    <property type="entry name" value="Glutamine synthetase/guanido kinase, catalytic domain"/>
    <property type="match status" value="1"/>
</dbReference>
<dbReference type="PANTHER" id="PTHR43785">
    <property type="entry name" value="GAMMA-GLUTAMYLPUTRESCINE SYNTHETASE"/>
    <property type="match status" value="1"/>
</dbReference>
<organism evidence="6 7">
    <name type="scientific">Mycolicibacterium komossense</name>
    <dbReference type="NCBI Taxonomy" id="1779"/>
    <lineage>
        <taxon>Bacteria</taxon>
        <taxon>Bacillati</taxon>
        <taxon>Actinomycetota</taxon>
        <taxon>Actinomycetes</taxon>
        <taxon>Mycobacteriales</taxon>
        <taxon>Mycobacteriaceae</taxon>
        <taxon>Mycolicibacterium</taxon>
    </lineage>
</organism>
<evidence type="ECO:0000256" key="3">
    <source>
        <dbReference type="PROSITE-ProRule" id="PRU01331"/>
    </source>
</evidence>
<evidence type="ECO:0000256" key="2">
    <source>
        <dbReference type="ARBA" id="ARBA00022598"/>
    </source>
</evidence>
<name>A0ABT3CL27_9MYCO</name>
<evidence type="ECO:0000313" key="6">
    <source>
        <dbReference type="EMBL" id="MCV7230162.1"/>
    </source>
</evidence>
<accession>A0ABT3CL27</accession>
<comment type="similarity">
    <text evidence="1 3 4">Belongs to the glutamine synthetase family.</text>
</comment>
<sequence length="426" mass="46328">MAESVAMTQLEIPDYDLGIRGKVVRTNKTRQPTSLAMCTIVYGLSIVDEVTDTPFSSAANGYPDARLIPDESTRVALGWRPGTDAVIADLVGADGTPIEMSPRNTLQRLLTGYDELDLQPVLGFEYELWLFQGAPGGPGTRLPFGTTENAYSLTRSAEVHSLATEFIDRMESVGITVEMFHSELGPGFFEFTLAPAPALTATDHAVRARQYLRDLCAERGLHASFMAKPFADKSGAGGHVHSSLTRDGVNVFCDQPRQLSPEGRHYLAGLLAGMADVTLMLNPYVNSYKRIDPEMFTPGSAAWGHDDRSAACRVILGDIASARVEHRRPGADASPYLVAAAVLAAGLQGLREQLPLSPSSADCGALPPDLRSAVTSFESSAWLPELLGKPFCSSFAATRRAEAHRYEQWLRHTVTSWELSRHLEHQ</sequence>
<evidence type="ECO:0000259" key="5">
    <source>
        <dbReference type="PROSITE" id="PS51987"/>
    </source>
</evidence>
<dbReference type="InterPro" id="IPR008146">
    <property type="entry name" value="Gln_synth_cat_dom"/>
</dbReference>
<feature type="domain" description="GS catalytic" evidence="5">
    <location>
        <begin position="102"/>
        <end position="426"/>
    </location>
</feature>
<dbReference type="Pfam" id="PF00120">
    <property type="entry name" value="Gln-synt_C"/>
    <property type="match status" value="1"/>
</dbReference>
<dbReference type="Proteomes" id="UP001526201">
    <property type="component" value="Unassembled WGS sequence"/>
</dbReference>
<keyword evidence="7" id="KW-1185">Reference proteome</keyword>
<dbReference type="InterPro" id="IPR014746">
    <property type="entry name" value="Gln_synth/guanido_kin_cat_dom"/>
</dbReference>
<dbReference type="SMART" id="SM01230">
    <property type="entry name" value="Gln-synt_C"/>
    <property type="match status" value="1"/>
</dbReference>
<protein>
    <submittedName>
        <fullName evidence="6">Glutamine synthetase</fullName>
    </submittedName>
</protein>
<dbReference type="EMBL" id="JACKTY010000049">
    <property type="protein sequence ID" value="MCV7230162.1"/>
    <property type="molecule type" value="Genomic_DNA"/>
</dbReference>
<evidence type="ECO:0000256" key="1">
    <source>
        <dbReference type="ARBA" id="ARBA00009897"/>
    </source>
</evidence>
<evidence type="ECO:0000313" key="7">
    <source>
        <dbReference type="Proteomes" id="UP001526201"/>
    </source>
</evidence>
<gene>
    <name evidence="6" type="ORF">H7J73_29565</name>
</gene>
<dbReference type="Gene3D" id="3.10.20.70">
    <property type="entry name" value="Glutamine synthetase, N-terminal domain"/>
    <property type="match status" value="1"/>
</dbReference>
<evidence type="ECO:0000256" key="4">
    <source>
        <dbReference type="RuleBase" id="RU000384"/>
    </source>
</evidence>
<dbReference type="PROSITE" id="PS51987">
    <property type="entry name" value="GS_CATALYTIC"/>
    <property type="match status" value="1"/>
</dbReference>
<dbReference type="RefSeq" id="WP_264071436.1">
    <property type="nucleotide sequence ID" value="NZ_JACKTY010000049.1"/>
</dbReference>
<dbReference type="SUPFAM" id="SSF55931">
    <property type="entry name" value="Glutamine synthetase/guanido kinase"/>
    <property type="match status" value="1"/>
</dbReference>
<proteinExistence type="inferred from homology"/>
<dbReference type="InterPro" id="IPR036651">
    <property type="entry name" value="Gln_synt_N_sf"/>
</dbReference>